<evidence type="ECO:0000256" key="5">
    <source>
        <dbReference type="SAM" id="Phobius"/>
    </source>
</evidence>
<dbReference type="InterPro" id="IPR036259">
    <property type="entry name" value="MFS_trans_sf"/>
</dbReference>
<feature type="transmembrane region" description="Helical" evidence="5">
    <location>
        <begin position="244"/>
        <end position="269"/>
    </location>
</feature>
<dbReference type="Gene3D" id="1.20.1250.20">
    <property type="entry name" value="MFS general substrate transporter like domains"/>
    <property type="match status" value="1"/>
</dbReference>
<dbReference type="EMBL" id="CAJZBQ010000020">
    <property type="protein sequence ID" value="CAG9318430.1"/>
    <property type="molecule type" value="Genomic_DNA"/>
</dbReference>
<dbReference type="InterPro" id="IPR011701">
    <property type="entry name" value="MFS"/>
</dbReference>
<feature type="transmembrane region" description="Helical" evidence="5">
    <location>
        <begin position="403"/>
        <end position="424"/>
    </location>
</feature>
<accession>A0AAU9IZ82</accession>
<feature type="transmembrane region" description="Helical" evidence="5">
    <location>
        <begin position="367"/>
        <end position="391"/>
    </location>
</feature>
<dbReference type="PANTHER" id="PTHR23510">
    <property type="entry name" value="INNER MEMBRANE TRANSPORT PROTEIN YAJR"/>
    <property type="match status" value="1"/>
</dbReference>
<dbReference type="GO" id="GO:0022857">
    <property type="term" value="F:transmembrane transporter activity"/>
    <property type="evidence" value="ECO:0007669"/>
    <property type="project" value="InterPro"/>
</dbReference>
<evidence type="ECO:0008006" key="8">
    <source>
        <dbReference type="Google" id="ProtNLM"/>
    </source>
</evidence>
<reference evidence="6" key="1">
    <citation type="submission" date="2021-09" db="EMBL/GenBank/DDBJ databases">
        <authorList>
            <consortium name="AG Swart"/>
            <person name="Singh M."/>
            <person name="Singh A."/>
            <person name="Seah K."/>
            <person name="Emmerich C."/>
        </authorList>
    </citation>
    <scope>NUCLEOTIDE SEQUENCE</scope>
    <source>
        <strain evidence="6">ATCC30299</strain>
    </source>
</reference>
<gene>
    <name evidence="6" type="ORF">BSTOLATCC_MIC20904</name>
</gene>
<feature type="transmembrane region" description="Helical" evidence="5">
    <location>
        <begin position="335"/>
        <end position="355"/>
    </location>
</feature>
<comment type="caution">
    <text evidence="6">The sequence shown here is derived from an EMBL/GenBank/DDBJ whole genome shotgun (WGS) entry which is preliminary data.</text>
</comment>
<feature type="transmembrane region" description="Helical" evidence="5">
    <location>
        <begin position="518"/>
        <end position="536"/>
    </location>
</feature>
<evidence type="ECO:0000256" key="1">
    <source>
        <dbReference type="ARBA" id="ARBA00004141"/>
    </source>
</evidence>
<feature type="transmembrane region" description="Helical" evidence="5">
    <location>
        <begin position="542"/>
        <end position="561"/>
    </location>
</feature>
<dbReference type="SUPFAM" id="SSF103473">
    <property type="entry name" value="MFS general substrate transporter"/>
    <property type="match status" value="1"/>
</dbReference>
<keyword evidence="4 5" id="KW-0472">Membrane</keyword>
<feature type="transmembrane region" description="Helical" evidence="5">
    <location>
        <begin position="582"/>
        <end position="604"/>
    </location>
</feature>
<organism evidence="6 7">
    <name type="scientific">Blepharisma stoltei</name>
    <dbReference type="NCBI Taxonomy" id="1481888"/>
    <lineage>
        <taxon>Eukaryota</taxon>
        <taxon>Sar</taxon>
        <taxon>Alveolata</taxon>
        <taxon>Ciliophora</taxon>
        <taxon>Postciliodesmatophora</taxon>
        <taxon>Heterotrichea</taxon>
        <taxon>Heterotrichida</taxon>
        <taxon>Blepharismidae</taxon>
        <taxon>Blepharisma</taxon>
    </lineage>
</organism>
<dbReference type="GO" id="GO:0016020">
    <property type="term" value="C:membrane"/>
    <property type="evidence" value="ECO:0007669"/>
    <property type="project" value="UniProtKB-SubCell"/>
</dbReference>
<evidence type="ECO:0000313" key="7">
    <source>
        <dbReference type="Proteomes" id="UP001162131"/>
    </source>
</evidence>
<comment type="subcellular location">
    <subcellularLocation>
        <location evidence="1">Membrane</location>
        <topology evidence="1">Multi-pass membrane protein</topology>
    </subcellularLocation>
</comment>
<sequence length="644" mass="73283">MHFDEKFAVSKRPQWFNKYLDLPAISELSGFEFSISLEENSPFFSKLEEEVDRFTSFYVHTLVSLEEMRLNLKEEKKSLRKWHSEDLHVYLETLIKLAHESMEICLFMVLNLQATRVLIKRYESHIFKYQKRARDIIQNRLHNINKKFSNALSENILQKILDDLQNIHYPKCKNLIEHKNQESLLGASLKDKLEILDLTIDDFKNKHYKLKNNKPLAVYLYHQVGNDIEGPVIIEPRSSPMRNLVLILVLVFLYSSNVCMLCITSKYYLKELDYAESYVGLLNACTPMASLVFGMITGIWTRYSYKLPIGTAALWILLGNITNGLALHFELGSLLFLGRLLLGIGGSGLISKMYMAEHVSNENRARWSAGLVLIIAIGMASGPLLAVFFDIINFSVLSYGEQIFSTIIWTCVMVLYLIIFLFVFEDTSKELIINGFNNSNHWNHSYWAVGLCVWTLIVASLIQEGFISSAPITKFPFFKDNELSFNYLGILISSLCLIPMISHCFIGVLTVKFSEREFLFIAGIAVIVGSGLFLDFGDISEFQFTLSSIIIFLATDVADGVSNSLISIKLPKKISKGLADSGFLSTQAVLFGKIIGDLVVWGIASNDIRRLELYQGIVWCSLGILTLILIYLLYRHLDSSRKDK</sequence>
<keyword evidence="2 5" id="KW-0812">Transmembrane</keyword>
<dbReference type="InterPro" id="IPR051068">
    <property type="entry name" value="MFS_Domain-Containing_Protein"/>
</dbReference>
<dbReference type="Proteomes" id="UP001162131">
    <property type="component" value="Unassembled WGS sequence"/>
</dbReference>
<evidence type="ECO:0000256" key="4">
    <source>
        <dbReference type="ARBA" id="ARBA00023136"/>
    </source>
</evidence>
<feature type="transmembrane region" description="Helical" evidence="5">
    <location>
        <begin position="281"/>
        <end position="300"/>
    </location>
</feature>
<dbReference type="AlphaFoldDB" id="A0AAU9IZ82"/>
<evidence type="ECO:0000256" key="3">
    <source>
        <dbReference type="ARBA" id="ARBA00022989"/>
    </source>
</evidence>
<dbReference type="PANTHER" id="PTHR23510:SF64">
    <property type="entry name" value="INNER MEMBRANE TRANSPORT PROTEIN YAJR"/>
    <property type="match status" value="1"/>
</dbReference>
<evidence type="ECO:0000256" key="2">
    <source>
        <dbReference type="ARBA" id="ARBA00022692"/>
    </source>
</evidence>
<evidence type="ECO:0000313" key="6">
    <source>
        <dbReference type="EMBL" id="CAG9318430.1"/>
    </source>
</evidence>
<dbReference type="CDD" id="cd06174">
    <property type="entry name" value="MFS"/>
    <property type="match status" value="1"/>
</dbReference>
<keyword evidence="7" id="KW-1185">Reference proteome</keyword>
<protein>
    <recommendedName>
        <fullName evidence="8">Major facilitator superfamily (MFS) profile domain-containing protein</fullName>
    </recommendedName>
</protein>
<name>A0AAU9IZ82_9CILI</name>
<proteinExistence type="predicted"/>
<feature type="transmembrane region" description="Helical" evidence="5">
    <location>
        <begin position="487"/>
        <end position="511"/>
    </location>
</feature>
<feature type="transmembrane region" description="Helical" evidence="5">
    <location>
        <begin position="616"/>
        <end position="634"/>
    </location>
</feature>
<keyword evidence="3 5" id="KW-1133">Transmembrane helix</keyword>
<dbReference type="Pfam" id="PF07690">
    <property type="entry name" value="MFS_1"/>
    <property type="match status" value="1"/>
</dbReference>
<feature type="transmembrane region" description="Helical" evidence="5">
    <location>
        <begin position="445"/>
        <end position="467"/>
    </location>
</feature>